<dbReference type="PANTHER" id="PTHR43546">
    <property type="entry name" value="UPF0173 METAL-DEPENDENT HYDROLASE MJ1163-RELATED"/>
    <property type="match status" value="1"/>
</dbReference>
<dbReference type="PANTHER" id="PTHR43546:SF3">
    <property type="entry name" value="UPF0173 METAL-DEPENDENT HYDROLASE MJ1163"/>
    <property type="match status" value="1"/>
</dbReference>
<dbReference type="OrthoDB" id="9789133at2"/>
<name>A0A4U0F0R3_9FLAO</name>
<keyword evidence="2" id="KW-0378">Hydrolase</keyword>
<dbReference type="Proteomes" id="UP000307657">
    <property type="component" value="Unassembled WGS sequence"/>
</dbReference>
<sequence length="270" mass="30997">MKNKGYLILSILFFSIINIFSQNIKIKYLANEGVLIKSKSTQILIDALFKKEFDFLDVLPNSELDIIEKAKASYGSIDIVLATHLHGDHFNPHLVGNHLLNNKEAIFLAPEETVNYFKDDFKDFNQIVSRVKPSTPNLFKSQAITIKNVEIKVLRFEHFGDSPWKEAENVGYLISIEGKKILHLGDSKINIENLKNFNLQNENVDVAILPYWQLGADQQKDIIEKHIKPKQIFVAHIPIEDHIKARDVIKSIGYKNTFLLIDKFKTITIK</sequence>
<dbReference type="Gene3D" id="3.60.15.10">
    <property type="entry name" value="Ribonuclease Z/Hydroxyacylglutathione hydrolase-like"/>
    <property type="match status" value="1"/>
</dbReference>
<reference evidence="2 3" key="1">
    <citation type="submission" date="2019-04" db="EMBL/GenBank/DDBJ databases">
        <title>Lacinutrix sp. nov., isolated from marine water.</title>
        <authorList>
            <person name="Kim W."/>
        </authorList>
    </citation>
    <scope>NUCLEOTIDE SEQUENCE [LARGE SCALE GENOMIC DNA]</scope>
    <source>
        <strain evidence="2 3">CAU 1491</strain>
    </source>
</reference>
<dbReference type="SUPFAM" id="SSF56281">
    <property type="entry name" value="Metallo-hydrolase/oxidoreductase"/>
    <property type="match status" value="1"/>
</dbReference>
<proteinExistence type="predicted"/>
<dbReference type="GO" id="GO:0016787">
    <property type="term" value="F:hydrolase activity"/>
    <property type="evidence" value="ECO:0007669"/>
    <property type="project" value="UniProtKB-KW"/>
</dbReference>
<feature type="domain" description="Metallo-beta-lactamase" evidence="1">
    <location>
        <begin position="42"/>
        <end position="232"/>
    </location>
</feature>
<accession>A0A4U0F0R3</accession>
<dbReference type="InterPro" id="IPR036866">
    <property type="entry name" value="RibonucZ/Hydroxyglut_hydro"/>
</dbReference>
<organism evidence="2 3">
    <name type="scientific">Pontimicrobium aquaticum</name>
    <dbReference type="NCBI Taxonomy" id="2565367"/>
    <lineage>
        <taxon>Bacteria</taxon>
        <taxon>Pseudomonadati</taxon>
        <taxon>Bacteroidota</taxon>
        <taxon>Flavobacteriia</taxon>
        <taxon>Flavobacteriales</taxon>
        <taxon>Flavobacteriaceae</taxon>
        <taxon>Pontimicrobium</taxon>
    </lineage>
</organism>
<dbReference type="AlphaFoldDB" id="A0A4U0F0R3"/>
<dbReference type="EMBL" id="SUPL01000001">
    <property type="protein sequence ID" value="TJY37818.1"/>
    <property type="molecule type" value="Genomic_DNA"/>
</dbReference>
<evidence type="ECO:0000313" key="3">
    <source>
        <dbReference type="Proteomes" id="UP000307657"/>
    </source>
</evidence>
<dbReference type="InterPro" id="IPR050114">
    <property type="entry name" value="UPF0173_UPF0282_UlaG_hydrolase"/>
</dbReference>
<dbReference type="RefSeq" id="WP_136840034.1">
    <property type="nucleotide sequence ID" value="NZ_SUPL01000001.1"/>
</dbReference>
<protein>
    <submittedName>
        <fullName evidence="2">MBL fold metallo-hydrolase</fullName>
    </submittedName>
</protein>
<evidence type="ECO:0000313" key="2">
    <source>
        <dbReference type="EMBL" id="TJY37818.1"/>
    </source>
</evidence>
<gene>
    <name evidence="2" type="ORF">E5167_00760</name>
</gene>
<comment type="caution">
    <text evidence="2">The sequence shown here is derived from an EMBL/GenBank/DDBJ whole genome shotgun (WGS) entry which is preliminary data.</text>
</comment>
<evidence type="ECO:0000259" key="1">
    <source>
        <dbReference type="Pfam" id="PF12706"/>
    </source>
</evidence>
<dbReference type="Pfam" id="PF12706">
    <property type="entry name" value="Lactamase_B_2"/>
    <property type="match status" value="1"/>
</dbReference>
<dbReference type="InterPro" id="IPR001279">
    <property type="entry name" value="Metallo-B-lactamas"/>
</dbReference>
<keyword evidence="3" id="KW-1185">Reference proteome</keyword>